<evidence type="ECO:0000313" key="6">
    <source>
        <dbReference type="Proteomes" id="UP001161247"/>
    </source>
</evidence>
<evidence type="ECO:0000256" key="4">
    <source>
        <dbReference type="ARBA" id="ARBA00037519"/>
    </source>
</evidence>
<sequence>MDPNLKNFPILSYVMEKLPSMKRAAGSGEHDIEAPAVPSDSVEKPPYFELTERMPHLTDPKIISEMRSAVADVAQTRSMLKALGERPDHETVDTARARLAEIDGSLSGQLEEIALSPEAEGKVVEGKKALQKEREMYKAVLALDEMHDSYGKLLTEAEARLERIYEAAVAGGNVAAVADVKGKGVVVDEELNEEVVAILKDVEGGGVVERVNLAGRELRLLPEAFGRIKSLLVLDLSHNQLEGLPDAIAGLEHLEELNLASNALEALPDSMGLLFKLKVLDVSGNKLTALPDSICHCRSLVTLNAGFNKLSYLPTNIGYELVNLRNLSVQFNKIRHLPTSIGEMRSLVQLDVHINELHGLPQSIGRLSNLEILNLSGNFSDMTELPSTIGDLTNLKELDISNNQIHELPDTFGRLDNLKKLNMDQNPLKVPPMEVVNEGVESVKAYMVKRRLDILLAEERSSSVEETSPTNASILTRSTSWLSNVVSNVTGNVSGYLGTMGNKSSNDPYLEQPR</sequence>
<dbReference type="EMBL" id="OX459124">
    <property type="protein sequence ID" value="CAI9112739.1"/>
    <property type="molecule type" value="Genomic_DNA"/>
</dbReference>
<reference evidence="5" key="1">
    <citation type="submission" date="2023-03" db="EMBL/GenBank/DDBJ databases">
        <authorList>
            <person name="Julca I."/>
        </authorList>
    </citation>
    <scope>NUCLEOTIDE SEQUENCE</scope>
</reference>
<gene>
    <name evidence="5" type="ORF">OLC1_LOCUS19865</name>
</gene>
<keyword evidence="1" id="KW-0433">Leucine-rich repeat</keyword>
<evidence type="ECO:0000256" key="3">
    <source>
        <dbReference type="ARBA" id="ARBA00023786"/>
    </source>
</evidence>
<dbReference type="SMART" id="SM00365">
    <property type="entry name" value="LRR_SD22"/>
    <property type="match status" value="4"/>
</dbReference>
<dbReference type="PROSITE" id="PS51450">
    <property type="entry name" value="LRR"/>
    <property type="match status" value="4"/>
</dbReference>
<protein>
    <submittedName>
        <fullName evidence="5">OLC1v1013226C1</fullName>
    </submittedName>
</protein>
<dbReference type="SMART" id="SM00369">
    <property type="entry name" value="LRR_TYP"/>
    <property type="match status" value="7"/>
</dbReference>
<keyword evidence="2" id="KW-0677">Repeat</keyword>
<name>A0AAV1E137_OLDCO</name>
<dbReference type="InterPro" id="IPR003591">
    <property type="entry name" value="Leu-rich_rpt_typical-subtyp"/>
</dbReference>
<organism evidence="5 6">
    <name type="scientific">Oldenlandia corymbosa var. corymbosa</name>
    <dbReference type="NCBI Taxonomy" id="529605"/>
    <lineage>
        <taxon>Eukaryota</taxon>
        <taxon>Viridiplantae</taxon>
        <taxon>Streptophyta</taxon>
        <taxon>Embryophyta</taxon>
        <taxon>Tracheophyta</taxon>
        <taxon>Spermatophyta</taxon>
        <taxon>Magnoliopsida</taxon>
        <taxon>eudicotyledons</taxon>
        <taxon>Gunneridae</taxon>
        <taxon>Pentapetalae</taxon>
        <taxon>asterids</taxon>
        <taxon>lamiids</taxon>
        <taxon>Gentianales</taxon>
        <taxon>Rubiaceae</taxon>
        <taxon>Rubioideae</taxon>
        <taxon>Spermacoceae</taxon>
        <taxon>Hedyotis-Oldenlandia complex</taxon>
        <taxon>Oldenlandia</taxon>
    </lineage>
</organism>
<dbReference type="GO" id="GO:0006952">
    <property type="term" value="P:defense response"/>
    <property type="evidence" value="ECO:0007669"/>
    <property type="project" value="UniProtKB-ARBA"/>
</dbReference>
<dbReference type="SUPFAM" id="SSF52058">
    <property type="entry name" value="L domain-like"/>
    <property type="match status" value="1"/>
</dbReference>
<dbReference type="Proteomes" id="UP001161247">
    <property type="component" value="Chromosome 7"/>
</dbReference>
<keyword evidence="6" id="KW-1185">Reference proteome</keyword>
<dbReference type="Gene3D" id="3.80.10.10">
    <property type="entry name" value="Ribonuclease Inhibitor"/>
    <property type="match status" value="3"/>
</dbReference>
<dbReference type="SMART" id="SM00364">
    <property type="entry name" value="LRR_BAC"/>
    <property type="match status" value="7"/>
</dbReference>
<dbReference type="Pfam" id="PF00560">
    <property type="entry name" value="LRR_1"/>
    <property type="match status" value="1"/>
</dbReference>
<evidence type="ECO:0000313" key="5">
    <source>
        <dbReference type="EMBL" id="CAI9112739.1"/>
    </source>
</evidence>
<evidence type="ECO:0000256" key="2">
    <source>
        <dbReference type="ARBA" id="ARBA00022737"/>
    </source>
</evidence>
<dbReference type="FunFam" id="3.80.10.10:FF:000405">
    <property type="entry name" value="Plant intracellular Ras-group-related LRR protein 4"/>
    <property type="match status" value="1"/>
</dbReference>
<dbReference type="GO" id="GO:0051707">
    <property type="term" value="P:response to other organism"/>
    <property type="evidence" value="ECO:0007669"/>
    <property type="project" value="UniProtKB-ARBA"/>
</dbReference>
<dbReference type="Pfam" id="PF13855">
    <property type="entry name" value="LRR_8"/>
    <property type="match status" value="3"/>
</dbReference>
<dbReference type="InterPro" id="IPR001611">
    <property type="entry name" value="Leu-rich_rpt"/>
</dbReference>
<dbReference type="PANTHER" id="PTHR48051">
    <property type="match status" value="1"/>
</dbReference>
<dbReference type="InterPro" id="IPR050216">
    <property type="entry name" value="LRR_domain-containing"/>
</dbReference>
<evidence type="ECO:0000256" key="1">
    <source>
        <dbReference type="ARBA" id="ARBA00022614"/>
    </source>
</evidence>
<dbReference type="PANTHER" id="PTHR48051:SF54">
    <property type="entry name" value="LEUCINE-RICH REPEAT-CONTAINING PROTEIN"/>
    <property type="match status" value="1"/>
</dbReference>
<comment type="function">
    <text evidence="4">Leucine-rich repeat protein that likely mediates protein interactions, possibly in the context of signal transduction.</text>
</comment>
<comment type="similarity">
    <text evidence="3">Belongs to the SHOC2 family.</text>
</comment>
<dbReference type="InterPro" id="IPR032675">
    <property type="entry name" value="LRR_dom_sf"/>
</dbReference>
<proteinExistence type="inferred from homology"/>
<dbReference type="PRINTS" id="PR00019">
    <property type="entry name" value="LEURICHRPT"/>
</dbReference>
<dbReference type="GO" id="GO:0005737">
    <property type="term" value="C:cytoplasm"/>
    <property type="evidence" value="ECO:0007669"/>
    <property type="project" value="TreeGrafter"/>
</dbReference>
<accession>A0AAV1E137</accession>
<dbReference type="AlphaFoldDB" id="A0AAV1E137"/>